<dbReference type="Proteomes" id="UP000597038">
    <property type="component" value="Unassembled WGS sequence"/>
</dbReference>
<organism evidence="3 4">
    <name type="scientific">Staphylococcus felis</name>
    <dbReference type="NCBI Taxonomy" id="46127"/>
    <lineage>
        <taxon>Bacteria</taxon>
        <taxon>Bacillati</taxon>
        <taxon>Bacillota</taxon>
        <taxon>Bacilli</taxon>
        <taxon>Bacillales</taxon>
        <taxon>Staphylococcaceae</taxon>
        <taxon>Staphylococcus</taxon>
    </lineage>
</organism>
<gene>
    <name evidence="3" type="ORF">DOS76_10790</name>
    <name evidence="2" type="ORF">I9026_05605</name>
</gene>
<accession>A0AAX1RSS2</accession>
<keyword evidence="5" id="KW-1185">Reference proteome</keyword>
<reference evidence="2 5" key="2">
    <citation type="submission" date="2020-12" db="EMBL/GenBank/DDBJ databases">
        <title>Genomic analysis of Staphylococcus felis from a cat with skin infection.</title>
        <authorList>
            <person name="Aslantas O."/>
            <person name="Keskin O."/>
            <person name="Buyukaltay K."/>
            <person name="Gullu Yucetepe A."/>
        </authorList>
    </citation>
    <scope>NUCLEOTIDE SEQUENCE [LARGE SCALE GENOMIC DNA]</scope>
    <source>
        <strain evidence="2 5">HARRANVET</strain>
    </source>
</reference>
<comment type="caution">
    <text evidence="3">The sequence shown here is derived from an EMBL/GenBank/DDBJ whole genome shotgun (WGS) entry which is preliminary data.</text>
</comment>
<sequence length="67" mass="7360">MTTTNLSLILTQTTITSGGKKTKTSRRFSQLNPNASNESLIRFAKAIEILTGEQYDSIEVVKTELIG</sequence>
<evidence type="ECO:0000313" key="2">
    <source>
        <dbReference type="EMBL" id="MBH9580846.1"/>
    </source>
</evidence>
<dbReference type="Pfam" id="PF07872">
    <property type="entry name" value="DUF1659"/>
    <property type="match status" value="1"/>
</dbReference>
<dbReference type="AlphaFoldDB" id="A0AAX1RSS2"/>
<evidence type="ECO:0000313" key="4">
    <source>
        <dbReference type="Proteomes" id="UP000256337"/>
    </source>
</evidence>
<reference evidence="3 4" key="1">
    <citation type="journal article" date="2018" name="Vet. Microbiol.">
        <title>Characterisation of Staphylococcus felis isolated from cats using whole genome sequencing.</title>
        <authorList>
            <person name="Worthing K."/>
            <person name="Pang S."/>
            <person name="Trott D.J."/>
            <person name="Abraham S."/>
            <person name="Coombs G.W."/>
            <person name="Jordan D."/>
            <person name="McIntyre L."/>
            <person name="Davies M.R."/>
            <person name="Norris J."/>
        </authorList>
    </citation>
    <scope>NUCLEOTIDE SEQUENCE [LARGE SCALE GENOMIC DNA]</scope>
    <source>
        <strain evidence="3 4">F25</strain>
    </source>
</reference>
<feature type="domain" description="DUF1659" evidence="1">
    <location>
        <begin position="4"/>
        <end position="66"/>
    </location>
</feature>
<dbReference type="EMBL" id="JAEDAQ010000007">
    <property type="protein sequence ID" value="MBH9580846.1"/>
    <property type="molecule type" value="Genomic_DNA"/>
</dbReference>
<dbReference type="RefSeq" id="WP_103208101.1">
    <property type="nucleotide sequence ID" value="NZ_CAJUZQ010000007.1"/>
</dbReference>
<dbReference type="EMBL" id="QKYD01000158">
    <property type="protein sequence ID" value="REI19452.1"/>
    <property type="molecule type" value="Genomic_DNA"/>
</dbReference>
<evidence type="ECO:0000259" key="1">
    <source>
        <dbReference type="Pfam" id="PF07872"/>
    </source>
</evidence>
<proteinExistence type="predicted"/>
<evidence type="ECO:0000313" key="3">
    <source>
        <dbReference type="EMBL" id="REI19452.1"/>
    </source>
</evidence>
<dbReference type="GeneID" id="48056904"/>
<dbReference type="InterPro" id="IPR012454">
    <property type="entry name" value="DUF1659"/>
</dbReference>
<name>A0AAX1RSS2_9STAP</name>
<dbReference type="KEGG" id="sfq:C7J90_01610"/>
<evidence type="ECO:0000313" key="5">
    <source>
        <dbReference type="Proteomes" id="UP000597038"/>
    </source>
</evidence>
<dbReference type="Proteomes" id="UP000256337">
    <property type="component" value="Unassembled WGS sequence"/>
</dbReference>
<protein>
    <submittedName>
        <fullName evidence="3">DUF1659 domain-containing protein</fullName>
    </submittedName>
</protein>